<dbReference type="AlphaFoldDB" id="A0AAV2G4W5"/>
<sequence length="225" mass="24836">MTSSQARFVLDSNNSWLVGNSDGTIAVLGGPDVAYPSTGDDVSKWAETARIGTSQASTHLELELFGVVLGGQKLEEVRKNFYDHQVAVNREGFMVQWLNLSGGDDKAPKEGSLYRRLNDLFDWFVHGVKVPSPVQTAWDRYQLGTGELMAELSGLAQLRGAMEELEMENQTLWDVKDMEIRELMMKKQVEEIGGGKLSSAAKDTDQLAAKDKMIAALKDALKLLL</sequence>
<accession>A0AAV2G4W5</accession>
<name>A0AAV2G4W5_9ROSI</name>
<organism evidence="1 2">
    <name type="scientific">Linum trigynum</name>
    <dbReference type="NCBI Taxonomy" id="586398"/>
    <lineage>
        <taxon>Eukaryota</taxon>
        <taxon>Viridiplantae</taxon>
        <taxon>Streptophyta</taxon>
        <taxon>Embryophyta</taxon>
        <taxon>Tracheophyta</taxon>
        <taxon>Spermatophyta</taxon>
        <taxon>Magnoliopsida</taxon>
        <taxon>eudicotyledons</taxon>
        <taxon>Gunneridae</taxon>
        <taxon>Pentapetalae</taxon>
        <taxon>rosids</taxon>
        <taxon>fabids</taxon>
        <taxon>Malpighiales</taxon>
        <taxon>Linaceae</taxon>
        <taxon>Linum</taxon>
    </lineage>
</organism>
<proteinExistence type="predicted"/>
<reference evidence="1 2" key="1">
    <citation type="submission" date="2024-04" db="EMBL/GenBank/DDBJ databases">
        <authorList>
            <person name="Fracassetti M."/>
        </authorList>
    </citation>
    <scope>NUCLEOTIDE SEQUENCE [LARGE SCALE GENOMIC DNA]</scope>
</reference>
<keyword evidence="2" id="KW-1185">Reference proteome</keyword>
<gene>
    <name evidence="1" type="ORF">LTRI10_LOCUS44737</name>
</gene>
<dbReference type="EMBL" id="OZ034821">
    <property type="protein sequence ID" value="CAL1404923.1"/>
    <property type="molecule type" value="Genomic_DNA"/>
</dbReference>
<evidence type="ECO:0000313" key="1">
    <source>
        <dbReference type="EMBL" id="CAL1404923.1"/>
    </source>
</evidence>
<dbReference type="Proteomes" id="UP001497516">
    <property type="component" value="Chromosome 8"/>
</dbReference>
<evidence type="ECO:0000313" key="2">
    <source>
        <dbReference type="Proteomes" id="UP001497516"/>
    </source>
</evidence>
<protein>
    <submittedName>
        <fullName evidence="1">Uncharacterized protein</fullName>
    </submittedName>
</protein>